<accession>A0A0F7RWP8</accession>
<proteinExistence type="predicted"/>
<sequence>MAAISQPPSDGTPNFLASMGGCGIATIPGGFFSGFNAHHPGWLLMSGCAKEPATPQIHRMWEQRIATLDVEPGVLRRESRRQLKRALLIKHADVDKERVDLTESAHRTSQQVA</sequence>
<keyword evidence="2" id="KW-1185">Reference proteome</keyword>
<reference evidence="2" key="1">
    <citation type="submission" date="2014-06" db="EMBL/GenBank/DDBJ databases">
        <authorList>
            <person name="Berkman P.J."/>
        </authorList>
    </citation>
    <scope>NUCLEOTIDE SEQUENCE [LARGE SCALE GENOMIC DNA]</scope>
</reference>
<evidence type="ECO:0000313" key="2">
    <source>
        <dbReference type="Proteomes" id="UP000242770"/>
    </source>
</evidence>
<dbReference type="AlphaFoldDB" id="A0A0F7RWP8"/>
<organism evidence="1 2">
    <name type="scientific">Sporisorium scitamineum</name>
    <dbReference type="NCBI Taxonomy" id="49012"/>
    <lineage>
        <taxon>Eukaryota</taxon>
        <taxon>Fungi</taxon>
        <taxon>Dikarya</taxon>
        <taxon>Basidiomycota</taxon>
        <taxon>Ustilaginomycotina</taxon>
        <taxon>Ustilaginomycetes</taxon>
        <taxon>Ustilaginales</taxon>
        <taxon>Ustilaginaceae</taxon>
        <taxon>Sporisorium</taxon>
    </lineage>
</organism>
<evidence type="ECO:0000313" key="1">
    <source>
        <dbReference type="EMBL" id="CDR99132.1"/>
    </source>
</evidence>
<gene>
    <name evidence="1" type="primary">SSCI14220.1</name>
</gene>
<dbReference type="EMBL" id="CCFA01000741">
    <property type="protein sequence ID" value="CDR99132.1"/>
    <property type="molecule type" value="Genomic_DNA"/>
</dbReference>
<protein>
    <submittedName>
        <fullName evidence="1">Uncharacterized protein</fullName>
    </submittedName>
</protein>
<name>A0A0F7RWP8_9BASI</name>
<dbReference type="Proteomes" id="UP000242770">
    <property type="component" value="Unassembled WGS sequence"/>
</dbReference>